<keyword evidence="2" id="KW-1185">Reference proteome</keyword>
<proteinExistence type="predicted"/>
<protein>
    <submittedName>
        <fullName evidence="1">Uncharacterized protein</fullName>
    </submittedName>
</protein>
<dbReference type="EMBL" id="LUGH01002482">
    <property type="protein sequence ID" value="OBZ80170.1"/>
    <property type="molecule type" value="Genomic_DNA"/>
</dbReference>
<dbReference type="Proteomes" id="UP000093000">
    <property type="component" value="Unassembled WGS sequence"/>
</dbReference>
<comment type="caution">
    <text evidence="1">The sequence shown here is derived from an EMBL/GenBank/DDBJ whole genome shotgun (WGS) entry which is preliminary data.</text>
</comment>
<evidence type="ECO:0000313" key="2">
    <source>
        <dbReference type="Proteomes" id="UP000093000"/>
    </source>
</evidence>
<feature type="non-terminal residue" evidence="1">
    <location>
        <position position="1"/>
    </location>
</feature>
<sequence>KGQHPDEDDKNGKYHTLRNQPLRKVASLMLDEADFLNQDNYGTRTPSIFASNVAKLLYEMLSPSFNDKCANTGNEADYPFKIPSHAGMLFEKSLEVSKADAAKALVTVVRDLSIMLQKNLDESWIKEMENIFEKWFVFLDRAVAAKKLSKTVYRINMHLLSHVGEYIRFLGPMPFTIGRSMK</sequence>
<reference evidence="1 2" key="1">
    <citation type="submission" date="2016-03" db="EMBL/GenBank/DDBJ databases">
        <title>Choanephora cucurbitarum.</title>
        <authorList>
            <person name="Min B."/>
            <person name="Park H."/>
            <person name="Park J.-H."/>
            <person name="Shin H.-D."/>
            <person name="Choi I.-G."/>
        </authorList>
    </citation>
    <scope>NUCLEOTIDE SEQUENCE [LARGE SCALE GENOMIC DNA]</scope>
    <source>
        <strain evidence="1 2">KUS-F28377</strain>
    </source>
</reference>
<dbReference type="OrthoDB" id="2281940at2759"/>
<accession>A0A1C7MTI6</accession>
<evidence type="ECO:0000313" key="1">
    <source>
        <dbReference type="EMBL" id="OBZ80170.1"/>
    </source>
</evidence>
<dbReference type="InParanoid" id="A0A1C7MTI6"/>
<dbReference type="AlphaFoldDB" id="A0A1C7MTI6"/>
<gene>
    <name evidence="1" type="ORF">A0J61_11781</name>
</gene>
<organism evidence="1 2">
    <name type="scientific">Choanephora cucurbitarum</name>
    <dbReference type="NCBI Taxonomy" id="101091"/>
    <lineage>
        <taxon>Eukaryota</taxon>
        <taxon>Fungi</taxon>
        <taxon>Fungi incertae sedis</taxon>
        <taxon>Mucoromycota</taxon>
        <taxon>Mucoromycotina</taxon>
        <taxon>Mucoromycetes</taxon>
        <taxon>Mucorales</taxon>
        <taxon>Mucorineae</taxon>
        <taxon>Choanephoraceae</taxon>
        <taxon>Choanephoroideae</taxon>
        <taxon>Choanephora</taxon>
    </lineage>
</organism>
<name>A0A1C7MTI6_9FUNG</name>